<dbReference type="SMART" id="SM00116">
    <property type="entry name" value="CBS"/>
    <property type="match status" value="2"/>
</dbReference>
<dbReference type="PROSITE" id="PS50914">
    <property type="entry name" value="BON"/>
    <property type="match status" value="1"/>
</dbReference>
<dbReference type="Pfam" id="PF04972">
    <property type="entry name" value="BON"/>
    <property type="match status" value="1"/>
</dbReference>
<dbReference type="InterPro" id="IPR051257">
    <property type="entry name" value="Diverse_CBS-Domain"/>
</dbReference>
<name>A0A1G9YHH5_9ACTN</name>
<sequence>MITFSDTGLEGTGVMHHRTVAELMTRQVVRARRDLPFKEIVKLLAENDVTAVPVVDEQDRPMGVVSEADLLRKSADQADPSGRAAIPHPEAWDRAKAEGVRAEELMSAPAVCARPEWNVVEAARLMEAHGVKRLPVVDETDKLQGIVSRSDLLRIFLRRDDAIREEITRDVLQETLGLAPSEVSVDVREGQVALNGTVEFRSLIPVIEHLCTSVDGVVSVSAHITYRTEDARGSGSAR</sequence>
<dbReference type="AlphaFoldDB" id="A0A1G9YHH5"/>
<feature type="domain" description="CBS" evidence="4">
    <location>
        <begin position="24"/>
        <end position="81"/>
    </location>
</feature>
<dbReference type="Gene3D" id="3.30.1340.30">
    <property type="match status" value="1"/>
</dbReference>
<dbReference type="InterPro" id="IPR046342">
    <property type="entry name" value="CBS_dom_sf"/>
</dbReference>
<reference evidence="6" key="1">
    <citation type="submission" date="2016-10" db="EMBL/GenBank/DDBJ databases">
        <authorList>
            <person name="Varghese N."/>
            <person name="Submissions S."/>
        </authorList>
    </citation>
    <scope>NUCLEOTIDE SEQUENCE [LARGE SCALE GENOMIC DNA]</scope>
    <source>
        <strain evidence="6">CGMCC 4.7042</strain>
    </source>
</reference>
<dbReference type="InterPro" id="IPR007055">
    <property type="entry name" value="BON_dom"/>
</dbReference>
<feature type="domain" description="CBS" evidence="4">
    <location>
        <begin position="106"/>
        <end position="162"/>
    </location>
</feature>
<evidence type="ECO:0000256" key="2">
    <source>
        <dbReference type="PROSITE-ProRule" id="PRU00703"/>
    </source>
</evidence>
<organism evidence="5 6">
    <name type="scientific">Streptomyces wuyuanensis</name>
    <dbReference type="NCBI Taxonomy" id="1196353"/>
    <lineage>
        <taxon>Bacteria</taxon>
        <taxon>Bacillati</taxon>
        <taxon>Actinomycetota</taxon>
        <taxon>Actinomycetes</taxon>
        <taxon>Kitasatosporales</taxon>
        <taxon>Streptomycetaceae</taxon>
        <taxon>Streptomyces</taxon>
    </lineage>
</organism>
<dbReference type="CDD" id="cd04586">
    <property type="entry name" value="CBS_pair_BON_assoc"/>
    <property type="match status" value="1"/>
</dbReference>
<dbReference type="EMBL" id="FNHI01000018">
    <property type="protein sequence ID" value="SDN08629.1"/>
    <property type="molecule type" value="Genomic_DNA"/>
</dbReference>
<evidence type="ECO:0000259" key="4">
    <source>
        <dbReference type="PROSITE" id="PS51371"/>
    </source>
</evidence>
<dbReference type="STRING" id="1196353.SAMN05444921_118161"/>
<dbReference type="PIRSF" id="PIRSF036990">
    <property type="entry name" value="UCP036990_CBS_BON"/>
    <property type="match status" value="1"/>
</dbReference>
<keyword evidence="6" id="KW-1185">Reference proteome</keyword>
<dbReference type="Proteomes" id="UP000199063">
    <property type="component" value="Unassembled WGS sequence"/>
</dbReference>
<evidence type="ECO:0000313" key="6">
    <source>
        <dbReference type="Proteomes" id="UP000199063"/>
    </source>
</evidence>
<evidence type="ECO:0000256" key="1">
    <source>
        <dbReference type="ARBA" id="ARBA00023122"/>
    </source>
</evidence>
<dbReference type="InterPro" id="IPR000644">
    <property type="entry name" value="CBS_dom"/>
</dbReference>
<feature type="domain" description="BON" evidence="3">
    <location>
        <begin position="160"/>
        <end position="228"/>
    </location>
</feature>
<evidence type="ECO:0000313" key="5">
    <source>
        <dbReference type="EMBL" id="SDN08629.1"/>
    </source>
</evidence>
<accession>A0A1G9YHH5</accession>
<keyword evidence="1 2" id="KW-0129">CBS domain</keyword>
<dbReference type="PANTHER" id="PTHR43080:SF29">
    <property type="entry name" value="OS02G0818000 PROTEIN"/>
    <property type="match status" value="1"/>
</dbReference>
<dbReference type="PANTHER" id="PTHR43080">
    <property type="entry name" value="CBS DOMAIN-CONTAINING PROTEIN CBSX3, MITOCHONDRIAL"/>
    <property type="match status" value="1"/>
</dbReference>
<protein>
    <submittedName>
        <fullName evidence="5">BON domain-containing protein</fullName>
    </submittedName>
</protein>
<dbReference type="Gene3D" id="3.10.580.10">
    <property type="entry name" value="CBS-domain"/>
    <property type="match status" value="1"/>
</dbReference>
<dbReference type="Pfam" id="PF00571">
    <property type="entry name" value="CBS"/>
    <property type="match status" value="2"/>
</dbReference>
<proteinExistence type="predicted"/>
<dbReference type="SUPFAM" id="SSF54631">
    <property type="entry name" value="CBS-domain pair"/>
    <property type="match status" value="1"/>
</dbReference>
<evidence type="ECO:0000259" key="3">
    <source>
        <dbReference type="PROSITE" id="PS50914"/>
    </source>
</evidence>
<dbReference type="InterPro" id="IPR017080">
    <property type="entry name" value="UCP036990_CBS_BON"/>
</dbReference>
<dbReference type="PROSITE" id="PS51371">
    <property type="entry name" value="CBS"/>
    <property type="match status" value="2"/>
</dbReference>
<gene>
    <name evidence="5" type="ORF">SAMN05444921_118161</name>
</gene>